<dbReference type="AlphaFoldDB" id="A0A833LXA8"/>
<dbReference type="Proteomes" id="UP000460298">
    <property type="component" value="Unassembled WGS sequence"/>
</dbReference>
<keyword evidence="2" id="KW-1133">Transmembrane helix</keyword>
<feature type="transmembrane region" description="Helical" evidence="2">
    <location>
        <begin position="141"/>
        <end position="162"/>
    </location>
</feature>
<feature type="transmembrane region" description="Helical" evidence="2">
    <location>
        <begin position="54"/>
        <end position="79"/>
    </location>
</feature>
<dbReference type="Pfam" id="PF00499">
    <property type="entry name" value="Oxidored_q3"/>
    <property type="match status" value="1"/>
</dbReference>
<name>A0A833LXA8_9LEPT</name>
<evidence type="ECO:0000313" key="3">
    <source>
        <dbReference type="EMBL" id="KAB2930620.1"/>
    </source>
</evidence>
<comment type="similarity">
    <text evidence="1 2">Belongs to the complex I subunit 6 family.</text>
</comment>
<keyword evidence="2" id="KW-1003">Cell membrane</keyword>
<evidence type="ECO:0000256" key="2">
    <source>
        <dbReference type="RuleBase" id="RU004429"/>
    </source>
</evidence>
<organism evidence="3 4">
    <name type="scientific">Leptonema illini</name>
    <dbReference type="NCBI Taxonomy" id="183"/>
    <lineage>
        <taxon>Bacteria</taxon>
        <taxon>Pseudomonadati</taxon>
        <taxon>Spirochaetota</taxon>
        <taxon>Spirochaetia</taxon>
        <taxon>Leptospirales</taxon>
        <taxon>Leptospiraceae</taxon>
        <taxon>Leptonema</taxon>
    </lineage>
</organism>
<keyword evidence="2" id="KW-0520">NAD</keyword>
<comment type="subcellular location">
    <subcellularLocation>
        <location evidence="2">Cell membrane</location>
        <topology evidence="2">Multi-pass membrane protein</topology>
    </subcellularLocation>
</comment>
<keyword evidence="2" id="KW-0874">Quinone</keyword>
<dbReference type="InterPro" id="IPR001457">
    <property type="entry name" value="NADH_UbQ/plastoQ_OxRdtase_su6"/>
</dbReference>
<reference evidence="3 4" key="1">
    <citation type="submission" date="2019-10" db="EMBL/GenBank/DDBJ databases">
        <title>Extracellular Electron Transfer in a Candidatus Methanoperedens spp. Enrichment Culture.</title>
        <authorList>
            <person name="Berger S."/>
            <person name="Rangel Shaw D."/>
            <person name="Berben T."/>
            <person name="In 'T Zandt M."/>
            <person name="Frank J."/>
            <person name="Reimann J."/>
            <person name="Jetten M.S.M."/>
            <person name="Welte C.U."/>
        </authorList>
    </citation>
    <scope>NUCLEOTIDE SEQUENCE [LARGE SCALE GENOMIC DNA]</scope>
    <source>
        <strain evidence="3">SB12</strain>
    </source>
</reference>
<comment type="catalytic activity">
    <reaction evidence="2">
        <text>a quinone + NADH + 5 H(+)(in) = a quinol + NAD(+) + 4 H(+)(out)</text>
        <dbReference type="Rhea" id="RHEA:57888"/>
        <dbReference type="ChEBI" id="CHEBI:15378"/>
        <dbReference type="ChEBI" id="CHEBI:24646"/>
        <dbReference type="ChEBI" id="CHEBI:57540"/>
        <dbReference type="ChEBI" id="CHEBI:57945"/>
        <dbReference type="ChEBI" id="CHEBI:132124"/>
    </reaction>
</comment>
<dbReference type="PANTHER" id="PTHR33269:SF17">
    <property type="entry name" value="NADH-UBIQUINONE OXIDOREDUCTASE CHAIN 6"/>
    <property type="match status" value="1"/>
</dbReference>
<keyword evidence="2" id="KW-0472">Membrane</keyword>
<dbReference type="EMBL" id="WBUI01000019">
    <property type="protein sequence ID" value="KAB2930620.1"/>
    <property type="molecule type" value="Genomic_DNA"/>
</dbReference>
<dbReference type="GO" id="GO:0005886">
    <property type="term" value="C:plasma membrane"/>
    <property type="evidence" value="ECO:0007669"/>
    <property type="project" value="UniProtKB-SubCell"/>
</dbReference>
<feature type="transmembrane region" description="Helical" evidence="2">
    <location>
        <begin position="6"/>
        <end position="22"/>
    </location>
</feature>
<protein>
    <recommendedName>
        <fullName evidence="2">NADH-quinone oxidoreductase subunit J</fullName>
        <ecNumber evidence="2">7.1.1.-</ecNumber>
    </recommendedName>
</protein>
<dbReference type="Gene3D" id="1.20.120.1200">
    <property type="entry name" value="NADH-ubiquinone/plastoquinone oxidoreductase chain 6, subunit NuoJ"/>
    <property type="match status" value="1"/>
</dbReference>
<keyword evidence="2" id="KW-0812">Transmembrane</keyword>
<evidence type="ECO:0000313" key="4">
    <source>
        <dbReference type="Proteomes" id="UP000460298"/>
    </source>
</evidence>
<dbReference type="GO" id="GO:0008137">
    <property type="term" value="F:NADH dehydrogenase (ubiquinone) activity"/>
    <property type="evidence" value="ECO:0007669"/>
    <property type="project" value="UniProtKB-UniRule"/>
</dbReference>
<comment type="caution">
    <text evidence="3">The sequence shown here is derived from an EMBL/GenBank/DDBJ whole genome shotgun (WGS) entry which is preliminary data.</text>
</comment>
<gene>
    <name evidence="3" type="ORF">F9K24_16390</name>
</gene>
<dbReference type="EC" id="7.1.1.-" evidence="2"/>
<dbReference type="GO" id="GO:0048038">
    <property type="term" value="F:quinone binding"/>
    <property type="evidence" value="ECO:0007669"/>
    <property type="project" value="UniProtKB-UniRule"/>
</dbReference>
<comment type="function">
    <text evidence="2">NDH-1 shuttles electrons from NADH, via FMN and iron-sulfur (Fe-S) centers, to quinones in the respiratory chain. Couples the redox reaction to proton translocation (for every two electrons transferred, four hydrogen ions are translocated across the cytoplasmic membrane), and thus conserves the redox energy in a proton gradient.</text>
</comment>
<sequence>MIESIVFYTLAAVLLISSLVIVTRTNPIAAALSLVMAFVALAGLYGLLSASFVAVIQVLVYAGGIMVLIIFVIMILNLTNEELRPMKADRFLTSIVLVIAGGGVFLPIFFIITAGIQATGLELVDGFGNITEMSKLIFGKYIFPFEILSLVLLTAVVGALVISKRKL</sequence>
<proteinExistence type="inferred from homology"/>
<accession>A0A833LXA8</accession>
<dbReference type="InterPro" id="IPR042106">
    <property type="entry name" value="Nuo/plastoQ_OxRdtase_6_NuoJ"/>
</dbReference>
<dbReference type="PANTHER" id="PTHR33269">
    <property type="entry name" value="NADH-UBIQUINONE OXIDOREDUCTASE CHAIN 6"/>
    <property type="match status" value="1"/>
</dbReference>
<feature type="transmembrane region" description="Helical" evidence="2">
    <location>
        <begin position="91"/>
        <end position="116"/>
    </location>
</feature>
<evidence type="ECO:0000256" key="1">
    <source>
        <dbReference type="ARBA" id="ARBA00005698"/>
    </source>
</evidence>
<feature type="transmembrane region" description="Helical" evidence="2">
    <location>
        <begin position="29"/>
        <end position="48"/>
    </location>
</feature>